<protein>
    <submittedName>
        <fullName evidence="1">Uncharacterized protein</fullName>
    </submittedName>
</protein>
<evidence type="ECO:0000313" key="2">
    <source>
        <dbReference type="Proteomes" id="UP000245462"/>
    </source>
</evidence>
<dbReference type="EMBL" id="QEKY01000005">
    <property type="protein sequence ID" value="PVZ12118.1"/>
    <property type="molecule type" value="Genomic_DNA"/>
</dbReference>
<evidence type="ECO:0000313" key="1">
    <source>
        <dbReference type="EMBL" id="PVZ12118.1"/>
    </source>
</evidence>
<accession>A0A2U1FIV2</accession>
<comment type="caution">
    <text evidence="1">The sequence shown here is derived from an EMBL/GenBank/DDBJ whole genome shotgun (WGS) entry which is preliminary data.</text>
</comment>
<organism evidence="1 2">
    <name type="scientific">Porphyromonas loveana</name>
    <dbReference type="NCBI Taxonomy" id="1884669"/>
    <lineage>
        <taxon>Bacteria</taxon>
        <taxon>Pseudomonadati</taxon>
        <taxon>Bacteroidota</taxon>
        <taxon>Bacteroidia</taxon>
        <taxon>Bacteroidales</taxon>
        <taxon>Porphyromonadaceae</taxon>
        <taxon>Porphyromonas</taxon>
    </lineage>
</organism>
<proteinExistence type="predicted"/>
<gene>
    <name evidence="1" type="ORF">C7382_1051</name>
</gene>
<keyword evidence="2" id="KW-1185">Reference proteome</keyword>
<sequence length="65" mass="7636">MLSRHHETQIRTAMLRFMMHVECTGRKKIFGARKFLTFVSIALPRKAYAGDKQSQTKNKEKTKRP</sequence>
<name>A0A2U1FIV2_9PORP</name>
<dbReference type="AlphaFoldDB" id="A0A2U1FIV2"/>
<reference evidence="1 2" key="1">
    <citation type="submission" date="2018-04" db="EMBL/GenBank/DDBJ databases">
        <title>Genomic Encyclopedia of Type Strains, Phase IV (KMG-IV): sequencing the most valuable type-strain genomes for metagenomic binning, comparative biology and taxonomic classification.</title>
        <authorList>
            <person name="Goeker M."/>
        </authorList>
    </citation>
    <scope>NUCLEOTIDE SEQUENCE [LARGE SCALE GENOMIC DNA]</scope>
    <source>
        <strain evidence="1 2">DSM 28520</strain>
    </source>
</reference>
<dbReference type="Proteomes" id="UP000245462">
    <property type="component" value="Unassembled WGS sequence"/>
</dbReference>